<dbReference type="EMBL" id="JAGIZQ010000003">
    <property type="protein sequence ID" value="KAH6636963.1"/>
    <property type="molecule type" value="Genomic_DNA"/>
</dbReference>
<dbReference type="Proteomes" id="UP000724584">
    <property type="component" value="Unassembled WGS sequence"/>
</dbReference>
<evidence type="ECO:0000313" key="1">
    <source>
        <dbReference type="EMBL" id="KAH6636963.1"/>
    </source>
</evidence>
<name>A0ACB7PCZ3_9PEZI</name>
<sequence>MSQPAASRKGRFRAVGCLPRRHFPGGLPFPIPSLLFLLFHWLETGIPRRLLVPHEARVPYRRSSTRHVTRRGSQCKFRHSLLDRDLSRGLGDPSRHMILRSASSHCRAASDKQKQASGRRKRTKKLSSAGECGKWARGNGKWRWPCLIPNFVNQASHSQFLTLAHPPFSCATTSLT</sequence>
<proteinExistence type="predicted"/>
<keyword evidence="2" id="KW-1185">Reference proteome</keyword>
<comment type="caution">
    <text evidence="1">The sequence shown here is derived from an EMBL/GenBank/DDBJ whole genome shotgun (WGS) entry which is preliminary data.</text>
</comment>
<accession>A0ACB7PCZ3</accession>
<reference evidence="1 2" key="1">
    <citation type="journal article" date="2021" name="Nat. Commun.">
        <title>Genetic determinants of endophytism in the Arabidopsis root mycobiome.</title>
        <authorList>
            <person name="Mesny F."/>
            <person name="Miyauchi S."/>
            <person name="Thiergart T."/>
            <person name="Pickel B."/>
            <person name="Atanasova L."/>
            <person name="Karlsson M."/>
            <person name="Huettel B."/>
            <person name="Barry K.W."/>
            <person name="Haridas S."/>
            <person name="Chen C."/>
            <person name="Bauer D."/>
            <person name="Andreopoulos W."/>
            <person name="Pangilinan J."/>
            <person name="LaButti K."/>
            <person name="Riley R."/>
            <person name="Lipzen A."/>
            <person name="Clum A."/>
            <person name="Drula E."/>
            <person name="Henrissat B."/>
            <person name="Kohler A."/>
            <person name="Grigoriev I.V."/>
            <person name="Martin F.M."/>
            <person name="Hacquard S."/>
        </authorList>
    </citation>
    <scope>NUCLEOTIDE SEQUENCE [LARGE SCALE GENOMIC DNA]</scope>
    <source>
        <strain evidence="1 2">MPI-SDFR-AT-0079</strain>
    </source>
</reference>
<organism evidence="1 2">
    <name type="scientific">Chaetomium tenue</name>
    <dbReference type="NCBI Taxonomy" id="1854479"/>
    <lineage>
        <taxon>Eukaryota</taxon>
        <taxon>Fungi</taxon>
        <taxon>Dikarya</taxon>
        <taxon>Ascomycota</taxon>
        <taxon>Pezizomycotina</taxon>
        <taxon>Sordariomycetes</taxon>
        <taxon>Sordariomycetidae</taxon>
        <taxon>Sordariales</taxon>
        <taxon>Chaetomiaceae</taxon>
        <taxon>Chaetomium</taxon>
    </lineage>
</organism>
<gene>
    <name evidence="1" type="ORF">F5144DRAFT_202184</name>
</gene>
<evidence type="ECO:0000313" key="2">
    <source>
        <dbReference type="Proteomes" id="UP000724584"/>
    </source>
</evidence>
<protein>
    <submittedName>
        <fullName evidence="1">Uncharacterized protein</fullName>
    </submittedName>
</protein>